<evidence type="ECO:0000256" key="11">
    <source>
        <dbReference type="ARBA" id="ARBA00023136"/>
    </source>
</evidence>
<protein>
    <recommendedName>
        <fullName evidence="3">histidine kinase</fullName>
        <ecNumber evidence="3">2.7.13.3</ecNumber>
    </recommendedName>
</protein>
<feature type="domain" description="Histidine kinase" evidence="13">
    <location>
        <begin position="378"/>
        <end position="625"/>
    </location>
</feature>
<evidence type="ECO:0000259" key="14">
    <source>
        <dbReference type="PROSITE" id="PS50885"/>
    </source>
</evidence>
<keyword evidence="16" id="KW-1185">Reference proteome</keyword>
<keyword evidence="12" id="KW-0812">Transmembrane</keyword>
<dbReference type="InterPro" id="IPR003594">
    <property type="entry name" value="HATPase_dom"/>
</dbReference>
<dbReference type="RefSeq" id="WP_282907516.1">
    <property type="nucleotide sequence ID" value="NZ_JAGRPV010000001.1"/>
</dbReference>
<feature type="domain" description="HAMP" evidence="14">
    <location>
        <begin position="343"/>
        <end position="395"/>
    </location>
</feature>
<dbReference type="PANTHER" id="PTHR34220">
    <property type="entry name" value="SENSOR HISTIDINE KINASE YPDA"/>
    <property type="match status" value="1"/>
</dbReference>
<dbReference type="Pfam" id="PF06580">
    <property type="entry name" value="His_kinase"/>
    <property type="match status" value="1"/>
</dbReference>
<evidence type="ECO:0000256" key="2">
    <source>
        <dbReference type="ARBA" id="ARBA00004651"/>
    </source>
</evidence>
<evidence type="ECO:0000256" key="6">
    <source>
        <dbReference type="ARBA" id="ARBA00022679"/>
    </source>
</evidence>
<dbReference type="Gene3D" id="6.10.340.10">
    <property type="match status" value="1"/>
</dbReference>
<comment type="subcellular location">
    <subcellularLocation>
        <location evidence="2">Cell membrane</location>
        <topology evidence="2">Multi-pass membrane protein</topology>
    </subcellularLocation>
</comment>
<evidence type="ECO:0000313" key="15">
    <source>
        <dbReference type="EMBL" id="MDI4644516.1"/>
    </source>
</evidence>
<evidence type="ECO:0000256" key="8">
    <source>
        <dbReference type="ARBA" id="ARBA00022777"/>
    </source>
</evidence>
<dbReference type="InterPro" id="IPR036890">
    <property type="entry name" value="HATPase_C_sf"/>
</dbReference>
<evidence type="ECO:0000256" key="12">
    <source>
        <dbReference type="SAM" id="Phobius"/>
    </source>
</evidence>
<dbReference type="InterPro" id="IPR050640">
    <property type="entry name" value="Bact_2-comp_sensor_kinase"/>
</dbReference>
<keyword evidence="8 15" id="KW-0418">Kinase</keyword>
<feature type="transmembrane region" description="Helical" evidence="12">
    <location>
        <begin position="27"/>
        <end position="47"/>
    </location>
</feature>
<keyword evidence="4" id="KW-1003">Cell membrane</keyword>
<dbReference type="SUPFAM" id="SSF158472">
    <property type="entry name" value="HAMP domain-like"/>
    <property type="match status" value="1"/>
</dbReference>
<dbReference type="EMBL" id="JAGRPV010000001">
    <property type="protein sequence ID" value="MDI4644516.1"/>
    <property type="molecule type" value="Genomic_DNA"/>
</dbReference>
<dbReference type="SUPFAM" id="SSF55874">
    <property type="entry name" value="ATPase domain of HSP90 chaperone/DNA topoisomerase II/histidine kinase"/>
    <property type="match status" value="1"/>
</dbReference>
<accession>A0ABT6TCG6</accession>
<dbReference type="PANTHER" id="PTHR34220:SF7">
    <property type="entry name" value="SENSOR HISTIDINE KINASE YPDA"/>
    <property type="match status" value="1"/>
</dbReference>
<dbReference type="InterPro" id="IPR005467">
    <property type="entry name" value="His_kinase_dom"/>
</dbReference>
<dbReference type="InterPro" id="IPR010559">
    <property type="entry name" value="Sig_transdc_His_kin_internal"/>
</dbReference>
<comment type="catalytic activity">
    <reaction evidence="1">
        <text>ATP + protein L-histidine = ADP + protein N-phospho-L-histidine.</text>
        <dbReference type="EC" id="2.7.13.3"/>
    </reaction>
</comment>
<dbReference type="Pfam" id="PF02518">
    <property type="entry name" value="HATPase_c"/>
    <property type="match status" value="1"/>
</dbReference>
<sequence length="631" mass="70804">MRMRTWWKKTVRRLVERQEQWSLQTRLILAYVIILLIPSVLISLLLFRQFAGSAIDEMERKNENTLEIERLNIDNNIETIRRAADLSLADQEVLDYISRSTDPDTAELIDFSTTVVPALGRLQSNNPNIAHIRIYFDNKRINEIYPVFADEERVAKEPWFGRLTALENRTAWSLTPNDPDPFKMIFENAPAGQPKVAFLKEIMYPLGVHAGILEVDMLMSSFFPKTFGSSADDMSQLVISDSQGHLYYNPQQKLLAATGVSPEELADALNPGVRQQPASFRLTLGGQPFLAVSREIEPLGARMINVVSLQRVLDSARQTRDRLIAANVILIAILSIATYALNSFILKRLHMLTDSMKRVRQGDFGFDLTVRGGGEVGELAHHFRKMLRKINELIADAVNKKAASKETELRSLKNQIDSHFLYNTLENIKMMAEVEGQYPISDALTSLGGLMRYNLKWTSEYVRLRDEIAHITNYIAIMNIRYENRIRLALDIPAALLDQELLKMSLQPIVENAVKHGLRASSMEALTIRIEAEAREGTLLLAVRDDGRGMPADRVAQLNRSIALEAPESPGAAAAGADAGREGGGIGLRNVHQRIQLYYGKEYGLAAESEESAYTRVVIRIPYFILTGGAG</sequence>
<evidence type="ECO:0000313" key="16">
    <source>
        <dbReference type="Proteomes" id="UP001161691"/>
    </source>
</evidence>
<dbReference type="Gene3D" id="3.30.565.10">
    <property type="entry name" value="Histidine kinase-like ATPase, C-terminal domain"/>
    <property type="match status" value="1"/>
</dbReference>
<evidence type="ECO:0000256" key="1">
    <source>
        <dbReference type="ARBA" id="ARBA00000085"/>
    </source>
</evidence>
<evidence type="ECO:0000256" key="5">
    <source>
        <dbReference type="ARBA" id="ARBA00022553"/>
    </source>
</evidence>
<dbReference type="EC" id="2.7.13.3" evidence="3"/>
<gene>
    <name evidence="15" type="ORF">KB449_06050</name>
</gene>
<keyword evidence="10" id="KW-0902">Two-component regulatory system</keyword>
<dbReference type="GO" id="GO:0004673">
    <property type="term" value="F:protein histidine kinase activity"/>
    <property type="evidence" value="ECO:0007669"/>
    <property type="project" value="UniProtKB-EC"/>
</dbReference>
<keyword evidence="11 12" id="KW-0472">Membrane</keyword>
<evidence type="ECO:0000259" key="13">
    <source>
        <dbReference type="PROSITE" id="PS50109"/>
    </source>
</evidence>
<dbReference type="PROSITE" id="PS50885">
    <property type="entry name" value="HAMP"/>
    <property type="match status" value="1"/>
</dbReference>
<dbReference type="PROSITE" id="PS50109">
    <property type="entry name" value="HIS_KIN"/>
    <property type="match status" value="1"/>
</dbReference>
<dbReference type="SMART" id="SM00387">
    <property type="entry name" value="HATPase_c"/>
    <property type="match status" value="1"/>
</dbReference>
<keyword evidence="12" id="KW-1133">Transmembrane helix</keyword>
<keyword evidence="9" id="KW-0067">ATP-binding</keyword>
<keyword evidence="7" id="KW-0547">Nucleotide-binding</keyword>
<dbReference type="InterPro" id="IPR004358">
    <property type="entry name" value="Sig_transdc_His_kin-like_C"/>
</dbReference>
<reference evidence="15" key="1">
    <citation type="submission" date="2023-04" db="EMBL/GenBank/DDBJ databases">
        <title>Comparative genomic analysis of Cohnella hashimotonis sp. nov., isolated from the International Space Station.</title>
        <authorList>
            <person name="Venkateswaran K."/>
            <person name="Simpson A."/>
        </authorList>
    </citation>
    <scope>NUCLEOTIDE SEQUENCE</scope>
    <source>
        <strain evidence="15">F6_2S_P_1</strain>
    </source>
</reference>
<dbReference type="InterPro" id="IPR003660">
    <property type="entry name" value="HAMP_dom"/>
</dbReference>
<dbReference type="Proteomes" id="UP001161691">
    <property type="component" value="Unassembled WGS sequence"/>
</dbReference>
<dbReference type="PRINTS" id="PR00344">
    <property type="entry name" value="BCTRLSENSOR"/>
</dbReference>
<dbReference type="SMART" id="SM00304">
    <property type="entry name" value="HAMP"/>
    <property type="match status" value="1"/>
</dbReference>
<evidence type="ECO:0000256" key="9">
    <source>
        <dbReference type="ARBA" id="ARBA00022840"/>
    </source>
</evidence>
<feature type="transmembrane region" description="Helical" evidence="12">
    <location>
        <begin position="323"/>
        <end position="346"/>
    </location>
</feature>
<comment type="caution">
    <text evidence="15">The sequence shown here is derived from an EMBL/GenBank/DDBJ whole genome shotgun (WGS) entry which is preliminary data.</text>
</comment>
<proteinExistence type="predicted"/>
<keyword evidence="6 15" id="KW-0808">Transferase</keyword>
<dbReference type="CDD" id="cd06225">
    <property type="entry name" value="HAMP"/>
    <property type="match status" value="1"/>
</dbReference>
<evidence type="ECO:0000256" key="10">
    <source>
        <dbReference type="ARBA" id="ARBA00023012"/>
    </source>
</evidence>
<organism evidence="15 16">
    <name type="scientific">Cohnella hashimotonis</name>
    <dbReference type="NCBI Taxonomy" id="2826895"/>
    <lineage>
        <taxon>Bacteria</taxon>
        <taxon>Bacillati</taxon>
        <taxon>Bacillota</taxon>
        <taxon>Bacilli</taxon>
        <taxon>Bacillales</taxon>
        <taxon>Paenibacillaceae</taxon>
        <taxon>Cohnella</taxon>
    </lineage>
</organism>
<name>A0ABT6TCG6_9BACL</name>
<evidence type="ECO:0000256" key="3">
    <source>
        <dbReference type="ARBA" id="ARBA00012438"/>
    </source>
</evidence>
<evidence type="ECO:0000256" key="4">
    <source>
        <dbReference type="ARBA" id="ARBA00022475"/>
    </source>
</evidence>
<keyword evidence="5" id="KW-0597">Phosphoprotein</keyword>
<dbReference type="Pfam" id="PF00672">
    <property type="entry name" value="HAMP"/>
    <property type="match status" value="1"/>
</dbReference>
<evidence type="ECO:0000256" key="7">
    <source>
        <dbReference type="ARBA" id="ARBA00022741"/>
    </source>
</evidence>